<evidence type="ECO:0000313" key="2">
    <source>
        <dbReference type="Proteomes" id="UP001567731"/>
    </source>
</evidence>
<dbReference type="Proteomes" id="UP001567731">
    <property type="component" value="Unassembled WGS sequence"/>
</dbReference>
<dbReference type="EMBL" id="JAUEHC010000033">
    <property type="protein sequence ID" value="MEZ4053889.1"/>
    <property type="molecule type" value="Genomic_DNA"/>
</dbReference>
<keyword evidence="2" id="KW-1185">Reference proteome</keyword>
<proteinExistence type="predicted"/>
<protein>
    <submittedName>
        <fullName evidence="1">Uncharacterized protein</fullName>
    </submittedName>
</protein>
<reference evidence="1 2" key="1">
    <citation type="submission" date="2023-06" db="EMBL/GenBank/DDBJ databases">
        <title>Genome characterization of Enterobacterales and Pseudomonas spp isolates with different phenotypes to cefepime-taniborbactam.</title>
        <authorList>
            <person name="Hernandez-Garcia M."/>
            <person name="Garcia-Castillo M."/>
            <person name="Ruiz-Garbajosa P."/>
            <person name="Canton R."/>
        </authorList>
    </citation>
    <scope>NUCLEOTIDE SEQUENCE [LARGE SCALE GENOMIC DNA]</scope>
    <source>
        <strain evidence="1 2">A003</strain>
    </source>
</reference>
<accession>A0ABV4JK15</accession>
<name>A0ABV4JK15_9ENTR</name>
<comment type="caution">
    <text evidence="1">The sequence shown here is derived from an EMBL/GenBank/DDBJ whole genome shotgun (WGS) entry which is preliminary data.</text>
</comment>
<gene>
    <name evidence="1" type="ORF">QVM81_20225</name>
</gene>
<evidence type="ECO:0000313" key="1">
    <source>
        <dbReference type="EMBL" id="MEZ4053889.1"/>
    </source>
</evidence>
<organism evidence="1 2">
    <name type="scientific">Enterobacter rongchengensis</name>
    <dbReference type="NCBI Taxonomy" id="3030999"/>
    <lineage>
        <taxon>Bacteria</taxon>
        <taxon>Pseudomonadati</taxon>
        <taxon>Pseudomonadota</taxon>
        <taxon>Gammaproteobacteria</taxon>
        <taxon>Enterobacterales</taxon>
        <taxon>Enterobacteriaceae</taxon>
        <taxon>Enterobacter</taxon>
    </lineage>
</organism>
<sequence>MMTSFLKLGIFEREAKAPELNIKQLALLMCGVDPTVKTADIPEAKVEAYNIYYRQLSRWLSASKLFRGGNSTAYPADYMFALAYPLIDEDITPQPIKDRCLAAVAIIANQNKGKDHLYAMGGDELLQVGIALKSSKRGLHRKEDEKEYNDKLMGMLVKLIAHKIGHSFGTSKKPSISAILNELYKLADEEGISKTGLSKSAVYEKIRKALNSIYFTE</sequence>